<dbReference type="InterPro" id="IPR036163">
    <property type="entry name" value="HMA_dom_sf"/>
</dbReference>
<dbReference type="GO" id="GO:0015344">
    <property type="term" value="F:siderophore uptake transmembrane transporter activity"/>
    <property type="evidence" value="ECO:0007669"/>
    <property type="project" value="TreeGrafter"/>
</dbReference>
<dbReference type="InterPro" id="IPR008969">
    <property type="entry name" value="CarboxyPept-like_regulatory"/>
</dbReference>
<evidence type="ECO:0000256" key="10">
    <source>
        <dbReference type="PROSITE-ProRule" id="PRU01360"/>
    </source>
</evidence>
<dbReference type="Gene3D" id="3.30.70.100">
    <property type="match status" value="1"/>
</dbReference>
<dbReference type="InterPro" id="IPR006121">
    <property type="entry name" value="HMA_dom"/>
</dbReference>
<evidence type="ECO:0000256" key="5">
    <source>
        <dbReference type="ARBA" id="ARBA00022729"/>
    </source>
</evidence>
<keyword evidence="5" id="KW-0732">Signal</keyword>
<gene>
    <name evidence="14" type="ORF">CRP01_34955</name>
</gene>
<evidence type="ECO:0000313" key="14">
    <source>
        <dbReference type="EMBL" id="PHN01838.1"/>
    </source>
</evidence>
<evidence type="ECO:0000256" key="1">
    <source>
        <dbReference type="ARBA" id="ARBA00004571"/>
    </source>
</evidence>
<dbReference type="Proteomes" id="UP000223913">
    <property type="component" value="Unassembled WGS sequence"/>
</dbReference>
<keyword evidence="4 10" id="KW-0812">Transmembrane</keyword>
<dbReference type="RefSeq" id="WP_099154728.1">
    <property type="nucleotide sequence ID" value="NZ_PDUD01000048.1"/>
</dbReference>
<keyword evidence="7 10" id="KW-0472">Membrane</keyword>
<dbReference type="SUPFAM" id="SSF56935">
    <property type="entry name" value="Porins"/>
    <property type="match status" value="1"/>
</dbReference>
<dbReference type="GO" id="GO:0046872">
    <property type="term" value="F:metal ion binding"/>
    <property type="evidence" value="ECO:0007669"/>
    <property type="project" value="InterPro"/>
</dbReference>
<evidence type="ECO:0000256" key="4">
    <source>
        <dbReference type="ARBA" id="ARBA00022692"/>
    </source>
</evidence>
<evidence type="ECO:0000256" key="6">
    <source>
        <dbReference type="ARBA" id="ARBA00023077"/>
    </source>
</evidence>
<dbReference type="Gene3D" id="2.40.170.20">
    <property type="entry name" value="TonB-dependent receptor, beta-barrel domain"/>
    <property type="match status" value="1"/>
</dbReference>
<dbReference type="Pfam" id="PF00593">
    <property type="entry name" value="TonB_dep_Rec_b-barrel"/>
    <property type="match status" value="1"/>
</dbReference>
<dbReference type="OrthoDB" id="9764669at2"/>
<dbReference type="Gene3D" id="2.170.130.10">
    <property type="entry name" value="TonB-dependent receptor, plug domain"/>
    <property type="match status" value="1"/>
</dbReference>
<dbReference type="InterPro" id="IPR012910">
    <property type="entry name" value="Plug_dom"/>
</dbReference>
<feature type="domain" description="HMA" evidence="13">
    <location>
        <begin position="783"/>
        <end position="848"/>
    </location>
</feature>
<dbReference type="Gene3D" id="2.60.40.1120">
    <property type="entry name" value="Carboxypeptidase-like, regulatory domain"/>
    <property type="match status" value="1"/>
</dbReference>
<keyword evidence="15" id="KW-1185">Reference proteome</keyword>
<evidence type="ECO:0000256" key="2">
    <source>
        <dbReference type="ARBA" id="ARBA00022448"/>
    </source>
</evidence>
<feature type="transmembrane region" description="Helical" evidence="12">
    <location>
        <begin position="12"/>
        <end position="31"/>
    </location>
</feature>
<evidence type="ECO:0000256" key="9">
    <source>
        <dbReference type="ARBA" id="ARBA00023237"/>
    </source>
</evidence>
<name>A0A2D0N0C8_FLAN2</name>
<evidence type="ECO:0000256" key="7">
    <source>
        <dbReference type="ARBA" id="ARBA00023136"/>
    </source>
</evidence>
<dbReference type="GO" id="GO:0009279">
    <property type="term" value="C:cell outer membrane"/>
    <property type="evidence" value="ECO:0007669"/>
    <property type="project" value="UniProtKB-SubCell"/>
</dbReference>
<proteinExistence type="inferred from homology"/>
<dbReference type="PROSITE" id="PS50846">
    <property type="entry name" value="HMA_2"/>
    <property type="match status" value="1"/>
</dbReference>
<keyword evidence="2 10" id="KW-0813">Transport</keyword>
<dbReference type="PANTHER" id="PTHR30069">
    <property type="entry name" value="TONB-DEPENDENT OUTER MEMBRANE RECEPTOR"/>
    <property type="match status" value="1"/>
</dbReference>
<dbReference type="PROSITE" id="PS52016">
    <property type="entry name" value="TONB_DEPENDENT_REC_3"/>
    <property type="match status" value="1"/>
</dbReference>
<dbReference type="InterPro" id="IPR039426">
    <property type="entry name" value="TonB-dep_rcpt-like"/>
</dbReference>
<reference evidence="14 15" key="1">
    <citation type="submission" date="2017-10" db="EMBL/GenBank/DDBJ databases">
        <title>The draft genome sequence of Lewinella nigricans NBRC 102662.</title>
        <authorList>
            <person name="Wang K."/>
        </authorList>
    </citation>
    <scope>NUCLEOTIDE SEQUENCE [LARGE SCALE GENOMIC DNA]</scope>
    <source>
        <strain evidence="14 15">NBRC 102662</strain>
    </source>
</reference>
<dbReference type="AlphaFoldDB" id="A0A2D0N0C8"/>
<dbReference type="PANTHER" id="PTHR30069:SF29">
    <property type="entry name" value="HEMOGLOBIN AND HEMOGLOBIN-HAPTOGLOBIN-BINDING PROTEIN 1-RELATED"/>
    <property type="match status" value="1"/>
</dbReference>
<accession>A0A2D0N0C8</accession>
<evidence type="ECO:0000256" key="11">
    <source>
        <dbReference type="RuleBase" id="RU003357"/>
    </source>
</evidence>
<protein>
    <recommendedName>
        <fullName evidence="13">HMA domain-containing protein</fullName>
    </recommendedName>
</protein>
<dbReference type="GO" id="GO:0044718">
    <property type="term" value="P:siderophore transmembrane transport"/>
    <property type="evidence" value="ECO:0007669"/>
    <property type="project" value="TreeGrafter"/>
</dbReference>
<dbReference type="CDD" id="cd00371">
    <property type="entry name" value="HMA"/>
    <property type="match status" value="1"/>
</dbReference>
<comment type="similarity">
    <text evidence="10 11">Belongs to the TonB-dependent receptor family.</text>
</comment>
<keyword evidence="3 10" id="KW-1134">Transmembrane beta strand</keyword>
<keyword evidence="12" id="KW-1133">Transmembrane helix</keyword>
<dbReference type="Pfam" id="PF00403">
    <property type="entry name" value="HMA"/>
    <property type="match status" value="1"/>
</dbReference>
<comment type="caution">
    <text evidence="14">The sequence shown here is derived from an EMBL/GenBank/DDBJ whole genome shotgun (WGS) entry which is preliminary data.</text>
</comment>
<sequence length="858" mass="93977">MKVRQLFTNRKCIVMRGAIWAWFLGPIFVFGQSGVIEGRVIDAETAAPLSRASVVIESEFSGVSTDADGHFRFTDLAAGDYYLQVRYLGYQSQTRLAVIEADEAITLDFGLIPLATALTEVVISAPETDLLEEPIPSTKIGAGQIERLAATNTAEILEEIGGVSVGRAGNWGSKPYFQGMTDSRVLLFIDGIKTTQSCPMGMDACTATIEPDMINSMDVQVGPGNAQFGSGNMGGIVSINTIGAQYQYLEEFRAEVEAVARVRSVSGSRSGLLAFKGGNKTLDFALSAGGGRHGNYKVPDPDRYTLFPNTEIPNSGFDSRWLHLHTRYRPEAGQEIALIGQIYRGENIGWPARMPETYTIIPEEKRDLLALKYRWDFNGRNFKKLEAVLGYQPMFHNMLNHVPGNTRFFGISRTDNYQSSVKAFFALGERSLFTAGVDGFVWKMNAERQTITEQGTSPFVNILNRGKLQEGGIFLLNRYLAGDRLTIDAGLRLNAVFSDARPDATGFLAGGLQDNQEIWTGNFAVLYQLNRHMAVSAGVVKGFNAATPVDRFLSAPQLDGFYHYGNPEIRPEINVSKTISWRGMKDKWSWNLTYFHNQLRDLIERRIDSTQTAPIAGLRGVKRAVNIPEAVIKGASAYLAFYITPALQSSLTISYLHGRDGQGGNLPNIAPLEFSPKVTFEHPEKNLWVSLRADLATGQHRFAPAYGEISTPAYAAFGLSGGGKITEQVELSLGISNLSNRFYRRHLNLAQLPEPGLSVFATAKVNLSVIGPSSEAPGLKGARLVTIRIEGMACQFCAKTVRERSEALPQVIQAIVHLEDGKAAVIVGRKASLEALLEAIRRAGFGAQVLSVEDYTPS</sequence>
<comment type="subcellular location">
    <subcellularLocation>
        <location evidence="1 10">Cell outer membrane</location>
        <topology evidence="1 10">Multi-pass membrane protein</topology>
    </subcellularLocation>
</comment>
<evidence type="ECO:0000256" key="12">
    <source>
        <dbReference type="SAM" id="Phobius"/>
    </source>
</evidence>
<dbReference type="EMBL" id="PDUD01000048">
    <property type="protein sequence ID" value="PHN01838.1"/>
    <property type="molecule type" value="Genomic_DNA"/>
</dbReference>
<dbReference type="Pfam" id="PF13715">
    <property type="entry name" value="CarbopepD_reg_2"/>
    <property type="match status" value="1"/>
</dbReference>
<dbReference type="InterPro" id="IPR000531">
    <property type="entry name" value="Beta-barrel_TonB"/>
</dbReference>
<evidence type="ECO:0000256" key="8">
    <source>
        <dbReference type="ARBA" id="ARBA00023170"/>
    </source>
</evidence>
<keyword evidence="6 11" id="KW-0798">TonB box</keyword>
<dbReference type="SUPFAM" id="SSF49464">
    <property type="entry name" value="Carboxypeptidase regulatory domain-like"/>
    <property type="match status" value="1"/>
</dbReference>
<dbReference type="Pfam" id="PF07715">
    <property type="entry name" value="Plug"/>
    <property type="match status" value="1"/>
</dbReference>
<dbReference type="InterPro" id="IPR036942">
    <property type="entry name" value="Beta-barrel_TonB_sf"/>
</dbReference>
<organism evidence="14 15">
    <name type="scientific">Flavilitoribacter nigricans (strain ATCC 23147 / DSM 23189 / NBRC 102662 / NCIMB 1420 / SS-2)</name>
    <name type="common">Lewinella nigricans</name>
    <dbReference type="NCBI Taxonomy" id="1122177"/>
    <lineage>
        <taxon>Bacteria</taxon>
        <taxon>Pseudomonadati</taxon>
        <taxon>Bacteroidota</taxon>
        <taxon>Saprospiria</taxon>
        <taxon>Saprospirales</taxon>
        <taxon>Lewinellaceae</taxon>
        <taxon>Flavilitoribacter</taxon>
    </lineage>
</organism>
<evidence type="ECO:0000256" key="3">
    <source>
        <dbReference type="ARBA" id="ARBA00022452"/>
    </source>
</evidence>
<evidence type="ECO:0000259" key="13">
    <source>
        <dbReference type="PROSITE" id="PS50846"/>
    </source>
</evidence>
<dbReference type="SUPFAM" id="SSF55008">
    <property type="entry name" value="HMA, heavy metal-associated domain"/>
    <property type="match status" value="1"/>
</dbReference>
<keyword evidence="9 10" id="KW-0998">Cell outer membrane</keyword>
<evidence type="ECO:0000313" key="15">
    <source>
        <dbReference type="Proteomes" id="UP000223913"/>
    </source>
</evidence>
<dbReference type="InterPro" id="IPR037066">
    <property type="entry name" value="Plug_dom_sf"/>
</dbReference>
<keyword evidence="8" id="KW-0675">Receptor</keyword>